<evidence type="ECO:0000256" key="6">
    <source>
        <dbReference type="ARBA" id="ARBA00022475"/>
    </source>
</evidence>
<feature type="binding site" evidence="17">
    <location>
        <position position="82"/>
    </location>
    <ligand>
        <name>a ubiquinone</name>
        <dbReference type="ChEBI" id="CHEBI:16389"/>
    </ligand>
</feature>
<protein>
    <recommendedName>
        <fullName evidence="4 16">Succinate dehydrogenase hydrophobic membrane anchor subunit</fullName>
    </recommendedName>
</protein>
<dbReference type="EMBL" id="FMUN01000007">
    <property type="protein sequence ID" value="SCY55131.1"/>
    <property type="molecule type" value="Genomic_DNA"/>
</dbReference>
<evidence type="ECO:0000313" key="20">
    <source>
        <dbReference type="EMBL" id="SCY55131.1"/>
    </source>
</evidence>
<dbReference type="Pfam" id="PF01127">
    <property type="entry name" value="Sdh_cyt"/>
    <property type="match status" value="1"/>
</dbReference>
<dbReference type="InterPro" id="IPR000701">
    <property type="entry name" value="SuccDH_FuR_B_TM-su"/>
</dbReference>
<dbReference type="UniPathway" id="UPA00223"/>
<keyword evidence="6 16" id="KW-1003">Cell membrane</keyword>
<comment type="subcellular location">
    <subcellularLocation>
        <location evidence="2 16">Cell inner membrane</location>
        <topology evidence="2 16">Multi-pass membrane protein</topology>
    </subcellularLocation>
</comment>
<dbReference type="PANTHER" id="PTHR38689">
    <property type="entry name" value="SUCCINATE DEHYDROGENASE HYDROPHOBIC MEMBRANE ANCHOR SUBUNIT"/>
    <property type="match status" value="1"/>
</dbReference>
<name>A0A0P9C9E1_9GAMM</name>
<keyword evidence="11 18" id="KW-0479">Metal-binding</keyword>
<dbReference type="NCBIfam" id="TIGR02968">
    <property type="entry name" value="succ_dehyd_anc"/>
    <property type="match status" value="1"/>
</dbReference>
<evidence type="ECO:0000256" key="17">
    <source>
        <dbReference type="PIRSR" id="PIRSR000169-1"/>
    </source>
</evidence>
<organism evidence="20 21">
    <name type="scientific">Thiohalorhabdus denitrificans</name>
    <dbReference type="NCBI Taxonomy" id="381306"/>
    <lineage>
        <taxon>Bacteria</taxon>
        <taxon>Pseudomonadati</taxon>
        <taxon>Pseudomonadota</taxon>
        <taxon>Gammaproteobacteria</taxon>
        <taxon>Thiohalorhabdales</taxon>
        <taxon>Thiohalorhabdaceae</taxon>
        <taxon>Thiohalorhabdus</taxon>
    </lineage>
</organism>
<dbReference type="GO" id="GO:0009055">
    <property type="term" value="F:electron transfer activity"/>
    <property type="evidence" value="ECO:0007669"/>
    <property type="project" value="TreeGrafter"/>
</dbReference>
<keyword evidence="10 19" id="KW-0812">Transmembrane</keyword>
<keyword evidence="21" id="KW-1185">Reference proteome</keyword>
<comment type="pathway">
    <text evidence="3 16">Carbohydrate metabolism; tricarboxylic acid cycle.</text>
</comment>
<dbReference type="SUPFAM" id="SSF81343">
    <property type="entry name" value="Fumarate reductase respiratory complex transmembrane subunits"/>
    <property type="match status" value="1"/>
</dbReference>
<evidence type="ECO:0000313" key="21">
    <source>
        <dbReference type="Proteomes" id="UP000183104"/>
    </source>
</evidence>
<evidence type="ECO:0000256" key="14">
    <source>
        <dbReference type="ARBA" id="ARBA00023004"/>
    </source>
</evidence>
<keyword evidence="14 18" id="KW-0408">Iron</keyword>
<dbReference type="GO" id="GO:0005886">
    <property type="term" value="C:plasma membrane"/>
    <property type="evidence" value="ECO:0007669"/>
    <property type="project" value="UniProtKB-SubCell"/>
</dbReference>
<evidence type="ECO:0000256" key="12">
    <source>
        <dbReference type="ARBA" id="ARBA00022982"/>
    </source>
</evidence>
<accession>A0A0P9C9E1</accession>
<dbReference type="InterPro" id="IPR034804">
    <property type="entry name" value="SQR/QFR_C/D"/>
</dbReference>
<evidence type="ECO:0000256" key="11">
    <source>
        <dbReference type="ARBA" id="ARBA00022723"/>
    </source>
</evidence>
<feature type="binding site" description="axial binding residue" evidence="18">
    <location>
        <position position="70"/>
    </location>
    <ligand>
        <name>heme</name>
        <dbReference type="ChEBI" id="CHEBI:30413"/>
        <note>ligand shared with second transmembrane subunit</note>
    </ligand>
    <ligandPart>
        <name>Fe</name>
        <dbReference type="ChEBI" id="CHEBI:18248"/>
    </ligandPart>
</feature>
<keyword evidence="9 18" id="KW-0349">Heme</keyword>
<dbReference type="Gene3D" id="1.20.1300.10">
    <property type="entry name" value="Fumarate reductase/succinate dehydrogenase, transmembrane subunit"/>
    <property type="match status" value="1"/>
</dbReference>
<keyword evidence="15 16" id="KW-0472">Membrane</keyword>
<evidence type="ECO:0000256" key="8">
    <source>
        <dbReference type="ARBA" id="ARBA00022532"/>
    </source>
</evidence>
<dbReference type="STRING" id="381306.AN478_01075"/>
<feature type="transmembrane region" description="Helical" evidence="19">
    <location>
        <begin position="20"/>
        <end position="39"/>
    </location>
</feature>
<dbReference type="RefSeq" id="WP_054964772.1">
    <property type="nucleotide sequence ID" value="NZ_FMUN01000007.1"/>
</dbReference>
<evidence type="ECO:0000256" key="16">
    <source>
        <dbReference type="PIRNR" id="PIRNR000169"/>
    </source>
</evidence>
<dbReference type="PANTHER" id="PTHR38689:SF1">
    <property type="entry name" value="SUCCINATE DEHYDROGENASE HYDROPHOBIC MEMBRANE ANCHOR SUBUNIT"/>
    <property type="match status" value="1"/>
</dbReference>
<evidence type="ECO:0000256" key="2">
    <source>
        <dbReference type="ARBA" id="ARBA00004429"/>
    </source>
</evidence>
<dbReference type="GO" id="GO:0020037">
    <property type="term" value="F:heme binding"/>
    <property type="evidence" value="ECO:0007669"/>
    <property type="project" value="InterPro"/>
</dbReference>
<gene>
    <name evidence="20" type="ORF">SAMN05661077_2453</name>
</gene>
<feature type="transmembrane region" description="Helical" evidence="19">
    <location>
        <begin position="93"/>
        <end position="118"/>
    </location>
</feature>
<sequence>MARTLGGARSGLAAWWWQRVTAVYLLVFLAAGLGGLLLAPPQDYAQWRAFLAAPWVRVALMLFVVATAVHAYVGVRDVFMDYVPRGGVRTTAFILWAAAVAAFVAWGVVWVTGLGGGVT</sequence>
<keyword evidence="5 16" id="KW-0813">Transport</keyword>
<evidence type="ECO:0000256" key="15">
    <source>
        <dbReference type="ARBA" id="ARBA00023136"/>
    </source>
</evidence>
<evidence type="ECO:0000256" key="10">
    <source>
        <dbReference type="ARBA" id="ARBA00022692"/>
    </source>
</evidence>
<evidence type="ECO:0000256" key="3">
    <source>
        <dbReference type="ARBA" id="ARBA00005163"/>
    </source>
</evidence>
<comment type="function">
    <text evidence="1 16">Membrane-anchoring subunit of succinate dehydrogenase (SDH).</text>
</comment>
<keyword evidence="8 16" id="KW-0816">Tricarboxylic acid cycle</keyword>
<dbReference type="GO" id="GO:0017004">
    <property type="term" value="P:cytochrome complex assembly"/>
    <property type="evidence" value="ECO:0007669"/>
    <property type="project" value="TreeGrafter"/>
</dbReference>
<dbReference type="Proteomes" id="UP000183104">
    <property type="component" value="Unassembled WGS sequence"/>
</dbReference>
<keyword evidence="7 16" id="KW-0997">Cell inner membrane</keyword>
<evidence type="ECO:0000256" key="1">
    <source>
        <dbReference type="ARBA" id="ARBA00004050"/>
    </source>
</evidence>
<dbReference type="OrthoDB" id="5612767at2"/>
<evidence type="ECO:0000256" key="7">
    <source>
        <dbReference type="ARBA" id="ARBA00022519"/>
    </source>
</evidence>
<evidence type="ECO:0000256" key="19">
    <source>
        <dbReference type="SAM" id="Phobius"/>
    </source>
</evidence>
<reference evidence="21" key="1">
    <citation type="submission" date="2016-10" db="EMBL/GenBank/DDBJ databases">
        <authorList>
            <person name="Varghese N."/>
        </authorList>
    </citation>
    <scope>NUCLEOTIDE SEQUENCE [LARGE SCALE GENOMIC DNA]</scope>
    <source>
        <strain evidence="21">HL 19</strain>
    </source>
</reference>
<dbReference type="GO" id="GO:0046872">
    <property type="term" value="F:metal ion binding"/>
    <property type="evidence" value="ECO:0007669"/>
    <property type="project" value="UniProtKB-KW"/>
</dbReference>
<dbReference type="InterPro" id="IPR014312">
    <property type="entry name" value="Succ_DH_anchor"/>
</dbReference>
<evidence type="ECO:0000256" key="4">
    <source>
        <dbReference type="ARBA" id="ARBA00019425"/>
    </source>
</evidence>
<proteinExistence type="predicted"/>
<dbReference type="AlphaFoldDB" id="A0A0P9C9E1"/>
<keyword evidence="13 19" id="KW-1133">Transmembrane helix</keyword>
<comment type="cofactor">
    <cofactor evidence="18">
        <name>heme</name>
        <dbReference type="ChEBI" id="CHEBI:30413"/>
    </cofactor>
    <text evidence="18">The heme is bound between the two transmembrane subunits.</text>
</comment>
<evidence type="ECO:0000256" key="5">
    <source>
        <dbReference type="ARBA" id="ARBA00022448"/>
    </source>
</evidence>
<dbReference type="PIRSF" id="PIRSF000169">
    <property type="entry name" value="SDH_D"/>
    <property type="match status" value="1"/>
</dbReference>
<feature type="transmembrane region" description="Helical" evidence="19">
    <location>
        <begin position="51"/>
        <end position="73"/>
    </location>
</feature>
<evidence type="ECO:0000256" key="18">
    <source>
        <dbReference type="PIRSR" id="PIRSR000169-2"/>
    </source>
</evidence>
<dbReference type="GO" id="GO:0006099">
    <property type="term" value="P:tricarboxylic acid cycle"/>
    <property type="evidence" value="ECO:0007669"/>
    <property type="project" value="UniProtKB-UniRule"/>
</dbReference>
<evidence type="ECO:0000256" key="13">
    <source>
        <dbReference type="ARBA" id="ARBA00022989"/>
    </source>
</evidence>
<evidence type="ECO:0000256" key="9">
    <source>
        <dbReference type="ARBA" id="ARBA00022617"/>
    </source>
</evidence>
<keyword evidence="12 16" id="KW-0249">Electron transport</keyword>